<dbReference type="Gene3D" id="3.10.129.10">
    <property type="entry name" value="Hotdog Thioesterase"/>
    <property type="match status" value="1"/>
</dbReference>
<protein>
    <recommendedName>
        <fullName evidence="2">MaoC-like domain-containing protein</fullName>
    </recommendedName>
</protein>
<accession>A0A563EZK8</accession>
<name>A0A563EZK8_9PSEU</name>
<dbReference type="EMBL" id="VOBR01000004">
    <property type="protein sequence ID" value="TWP53155.1"/>
    <property type="molecule type" value="Genomic_DNA"/>
</dbReference>
<evidence type="ECO:0000313" key="4">
    <source>
        <dbReference type="Proteomes" id="UP000316639"/>
    </source>
</evidence>
<evidence type="ECO:0000256" key="1">
    <source>
        <dbReference type="ARBA" id="ARBA00005254"/>
    </source>
</evidence>
<gene>
    <name evidence="3" type="ORF">FKR81_07625</name>
</gene>
<proteinExistence type="inferred from homology"/>
<dbReference type="InterPro" id="IPR002539">
    <property type="entry name" value="MaoC-like_dom"/>
</dbReference>
<dbReference type="InterPro" id="IPR029069">
    <property type="entry name" value="HotDog_dom_sf"/>
</dbReference>
<sequence>MLLKAALTSFRRGSTLDAAPVSAVVQVDRTHLAAYSAVCGFRVSDVLPVTYPQVLSFALQMKLMSGPGFPFPLPGVVHVANRITQSRPLLASEELPLEVRATDLRPHAHGTQVDVVTSVGDAWVGVSTYLRRTGGGSSSGASVERPETSAVWRVPGDIGRRYGAVSGDRNPIHLHALTARLFGFRRAIAHGMWTKARCLAAMEGGLPEALTVDVQFKAPLSLPGKAFFAASGTEFSVWGANRPHLLGSWSPAP</sequence>
<dbReference type="AlphaFoldDB" id="A0A563EZK8"/>
<dbReference type="SUPFAM" id="SSF54637">
    <property type="entry name" value="Thioesterase/thiol ester dehydrase-isomerase"/>
    <property type="match status" value="2"/>
</dbReference>
<evidence type="ECO:0000313" key="3">
    <source>
        <dbReference type="EMBL" id="TWP53155.1"/>
    </source>
</evidence>
<dbReference type="OrthoDB" id="9774179at2"/>
<dbReference type="RefSeq" id="WP_146350408.1">
    <property type="nucleotide sequence ID" value="NZ_VOBR01000004.1"/>
</dbReference>
<dbReference type="PANTHER" id="PTHR43841:SF1">
    <property type="entry name" value="3-HYDROXYACYL-THIOESTER DEHYDRATASE X"/>
    <property type="match status" value="1"/>
</dbReference>
<dbReference type="Proteomes" id="UP000316639">
    <property type="component" value="Unassembled WGS sequence"/>
</dbReference>
<reference evidence="3 4" key="1">
    <citation type="submission" date="2019-07" db="EMBL/GenBank/DDBJ databases">
        <title>Lentzea xizangensis sp. nov., isolated from Qinghai-Tibetan Plateau Soils.</title>
        <authorList>
            <person name="Huang J."/>
        </authorList>
    </citation>
    <scope>NUCLEOTIDE SEQUENCE [LARGE SCALE GENOMIC DNA]</scope>
    <source>
        <strain evidence="3 4">FXJ1.1311</strain>
    </source>
</reference>
<comment type="caution">
    <text evidence="3">The sequence shown here is derived from an EMBL/GenBank/DDBJ whole genome shotgun (WGS) entry which is preliminary data.</text>
</comment>
<feature type="domain" description="MaoC-like" evidence="2">
    <location>
        <begin position="160"/>
        <end position="208"/>
    </location>
</feature>
<organism evidence="3 4">
    <name type="scientific">Lentzea tibetensis</name>
    <dbReference type="NCBI Taxonomy" id="2591470"/>
    <lineage>
        <taxon>Bacteria</taxon>
        <taxon>Bacillati</taxon>
        <taxon>Actinomycetota</taxon>
        <taxon>Actinomycetes</taxon>
        <taxon>Pseudonocardiales</taxon>
        <taxon>Pseudonocardiaceae</taxon>
        <taxon>Lentzea</taxon>
    </lineage>
</organism>
<keyword evidence="4" id="KW-1185">Reference proteome</keyword>
<evidence type="ECO:0000259" key="2">
    <source>
        <dbReference type="Pfam" id="PF01575"/>
    </source>
</evidence>
<comment type="similarity">
    <text evidence="1">Belongs to the enoyl-CoA hydratase/isomerase family.</text>
</comment>
<dbReference type="PANTHER" id="PTHR43841">
    <property type="entry name" value="3-HYDROXYACYL-THIOESTER DEHYDRATASE HTDX-RELATED"/>
    <property type="match status" value="1"/>
</dbReference>
<dbReference type="Pfam" id="PF01575">
    <property type="entry name" value="MaoC_dehydratas"/>
    <property type="match status" value="1"/>
</dbReference>